<feature type="region of interest" description="Disordered" evidence="13">
    <location>
        <begin position="338"/>
        <end position="359"/>
    </location>
</feature>
<evidence type="ECO:0000256" key="11">
    <source>
        <dbReference type="ARBA" id="ARBA00038963"/>
    </source>
</evidence>
<dbReference type="InterPro" id="IPR051034">
    <property type="entry name" value="Mito_Enoyl-ACP_Reductase"/>
</dbReference>
<evidence type="ECO:0000256" key="9">
    <source>
        <dbReference type="ARBA" id="ARBA00023128"/>
    </source>
</evidence>
<dbReference type="SUPFAM" id="SSF51735">
    <property type="entry name" value="NAD(P)-binding Rossmann-fold domains"/>
    <property type="match status" value="1"/>
</dbReference>
<evidence type="ECO:0000256" key="4">
    <source>
        <dbReference type="ARBA" id="ARBA00022832"/>
    </source>
</evidence>
<evidence type="ECO:0000259" key="14">
    <source>
        <dbReference type="SMART" id="SM00829"/>
    </source>
</evidence>
<dbReference type="SUPFAM" id="SSF50129">
    <property type="entry name" value="GroES-like"/>
    <property type="match status" value="1"/>
</dbReference>
<evidence type="ECO:0000256" key="7">
    <source>
        <dbReference type="ARBA" id="ARBA00023002"/>
    </source>
</evidence>
<keyword evidence="4" id="KW-0276">Fatty acid metabolism</keyword>
<comment type="catalytic activity">
    <reaction evidence="12">
        <text>a 2,3-saturated acyl-[ACP] + NADP(+) = a (2E)-enoyl-[ACP] + NADPH + H(+)</text>
        <dbReference type="Rhea" id="RHEA:22564"/>
        <dbReference type="Rhea" id="RHEA-COMP:9925"/>
        <dbReference type="Rhea" id="RHEA-COMP:9926"/>
        <dbReference type="ChEBI" id="CHEBI:15378"/>
        <dbReference type="ChEBI" id="CHEBI:57783"/>
        <dbReference type="ChEBI" id="CHEBI:58349"/>
        <dbReference type="ChEBI" id="CHEBI:78784"/>
        <dbReference type="ChEBI" id="CHEBI:78785"/>
        <dbReference type="EC" id="1.3.1.104"/>
    </reaction>
</comment>
<dbReference type="Pfam" id="PF08240">
    <property type="entry name" value="ADH_N"/>
    <property type="match status" value="1"/>
</dbReference>
<evidence type="ECO:0000256" key="6">
    <source>
        <dbReference type="ARBA" id="ARBA00022946"/>
    </source>
</evidence>
<keyword evidence="16" id="KW-1185">Reference proteome</keyword>
<keyword evidence="7" id="KW-0560">Oxidoreductase</keyword>
<gene>
    <name evidence="15" type="ORF">BJ085DRAFT_14234</name>
</gene>
<dbReference type="InterPro" id="IPR020843">
    <property type="entry name" value="ER"/>
</dbReference>
<dbReference type="GO" id="GO:0006633">
    <property type="term" value="P:fatty acid biosynthetic process"/>
    <property type="evidence" value="ECO:0007669"/>
    <property type="project" value="UniProtKB-KW"/>
</dbReference>
<sequence length="395" mass="42889">MASPSRFFTQKVDPSLLATNQAVAFRDYGRPADVLRLVNRPIQNFGDDKILVRILAAPINPADINQIEGVYPAKPPFEPEIGAVAGNEGVAEIVAIGRNIQGQGNHQVGNLVLPLYRSFGTWQSYAAVGPNDIYSFAPRKKVPILGVASMAINPSTAYRMLNDFVSLMPGDYVIQSGATSAVGQAVIQLCKIWGYKTINIIRDRPDLDTTINHLKSLGADVILTAEQMGTADTRQYLKALGSPIKLGLDCTAGKVASEIARALGPGAPLVIYGGMSRKPLLFPVSLFIFKDIQVRGFWMNRWYQHCPHLERQTMWEDLMHYMEKGELQPPKFNTIPWVTSTPTSSSASSSSTSSLSGTDGEGLLKAIRTAINGPDGGAPGTPKKNILIMDSDYIN</sequence>
<keyword evidence="9" id="KW-0496">Mitochondrion</keyword>
<dbReference type="PANTHER" id="PTHR43981">
    <property type="entry name" value="ENOYL-[ACYL-CARRIER-PROTEIN] REDUCTASE, MITOCHONDRIAL"/>
    <property type="match status" value="1"/>
</dbReference>
<name>A0A4P9ZU33_9FUNG</name>
<feature type="domain" description="Enoyl reductase (ER)" evidence="14">
    <location>
        <begin position="30"/>
        <end position="389"/>
    </location>
</feature>
<dbReference type="InterPro" id="IPR011032">
    <property type="entry name" value="GroES-like_sf"/>
</dbReference>
<dbReference type="PANTHER" id="PTHR43981:SF2">
    <property type="entry name" value="ENOYL-[ACYL-CARRIER-PROTEIN] REDUCTASE, MITOCHONDRIAL"/>
    <property type="match status" value="1"/>
</dbReference>
<keyword evidence="3" id="KW-0444">Lipid biosynthesis</keyword>
<evidence type="ECO:0000256" key="3">
    <source>
        <dbReference type="ARBA" id="ARBA00022516"/>
    </source>
</evidence>
<dbReference type="Gene3D" id="3.90.180.10">
    <property type="entry name" value="Medium-chain alcohol dehydrogenases, catalytic domain"/>
    <property type="match status" value="1"/>
</dbReference>
<dbReference type="EC" id="1.3.1.104" evidence="11"/>
<dbReference type="AlphaFoldDB" id="A0A4P9ZU33"/>
<evidence type="ECO:0000256" key="12">
    <source>
        <dbReference type="ARBA" id="ARBA00048843"/>
    </source>
</evidence>
<keyword evidence="10" id="KW-0275">Fatty acid biosynthesis</keyword>
<keyword evidence="5" id="KW-0521">NADP</keyword>
<evidence type="ECO:0000313" key="16">
    <source>
        <dbReference type="Proteomes" id="UP000268162"/>
    </source>
</evidence>
<evidence type="ECO:0000256" key="10">
    <source>
        <dbReference type="ARBA" id="ARBA00023160"/>
    </source>
</evidence>
<dbReference type="CDD" id="cd08290">
    <property type="entry name" value="ETR"/>
    <property type="match status" value="1"/>
</dbReference>
<evidence type="ECO:0000256" key="1">
    <source>
        <dbReference type="ARBA" id="ARBA00004173"/>
    </source>
</evidence>
<protein>
    <recommendedName>
        <fullName evidence="11">enoyl-[acyl-carrier-protein] reductase</fullName>
        <ecNumber evidence="11">1.3.1.104</ecNumber>
    </recommendedName>
</protein>
<evidence type="ECO:0000313" key="15">
    <source>
        <dbReference type="EMBL" id="RKP36090.1"/>
    </source>
</evidence>
<evidence type="ECO:0000256" key="13">
    <source>
        <dbReference type="SAM" id="MobiDB-lite"/>
    </source>
</evidence>
<comment type="similarity">
    <text evidence="2">Belongs to the zinc-containing alcohol dehydrogenase family. Quinone oxidoreductase subfamily.</text>
</comment>
<dbReference type="FunFam" id="3.40.50.720:FF:000112">
    <property type="entry name" value="Enoyl-[acyl-carrier-protein] reductase 1, mitochondrial"/>
    <property type="match status" value="1"/>
</dbReference>
<evidence type="ECO:0000256" key="2">
    <source>
        <dbReference type="ARBA" id="ARBA00010371"/>
    </source>
</evidence>
<dbReference type="EMBL" id="ML002721">
    <property type="protein sequence ID" value="RKP36090.1"/>
    <property type="molecule type" value="Genomic_DNA"/>
</dbReference>
<proteinExistence type="inferred from homology"/>
<dbReference type="GO" id="GO:0141148">
    <property type="term" value="F:enoyl-[acyl-carrier-protein] reductase (NADPH) activity"/>
    <property type="evidence" value="ECO:0007669"/>
    <property type="project" value="UniProtKB-EC"/>
</dbReference>
<dbReference type="InterPro" id="IPR036291">
    <property type="entry name" value="NAD(P)-bd_dom_sf"/>
</dbReference>
<dbReference type="STRING" id="215637.A0A4P9ZU33"/>
<evidence type="ECO:0000256" key="5">
    <source>
        <dbReference type="ARBA" id="ARBA00022857"/>
    </source>
</evidence>
<dbReference type="Pfam" id="PF00107">
    <property type="entry name" value="ADH_zinc_N"/>
    <property type="match status" value="1"/>
</dbReference>
<dbReference type="Gene3D" id="3.40.50.720">
    <property type="entry name" value="NAD(P)-binding Rossmann-like Domain"/>
    <property type="match status" value="1"/>
</dbReference>
<dbReference type="SMART" id="SM00829">
    <property type="entry name" value="PKS_ER"/>
    <property type="match status" value="1"/>
</dbReference>
<evidence type="ECO:0000256" key="8">
    <source>
        <dbReference type="ARBA" id="ARBA00023098"/>
    </source>
</evidence>
<keyword evidence="8" id="KW-0443">Lipid metabolism</keyword>
<keyword evidence="6" id="KW-0809">Transit peptide</keyword>
<dbReference type="InterPro" id="IPR013149">
    <property type="entry name" value="ADH-like_C"/>
</dbReference>
<feature type="compositionally biased region" description="Low complexity" evidence="13">
    <location>
        <begin position="339"/>
        <end position="358"/>
    </location>
</feature>
<comment type="subcellular location">
    <subcellularLocation>
        <location evidence="1">Mitochondrion</location>
    </subcellularLocation>
</comment>
<organism evidence="15 16">
    <name type="scientific">Dimargaris cristalligena</name>
    <dbReference type="NCBI Taxonomy" id="215637"/>
    <lineage>
        <taxon>Eukaryota</taxon>
        <taxon>Fungi</taxon>
        <taxon>Fungi incertae sedis</taxon>
        <taxon>Zoopagomycota</taxon>
        <taxon>Kickxellomycotina</taxon>
        <taxon>Dimargaritomycetes</taxon>
        <taxon>Dimargaritales</taxon>
        <taxon>Dimargaritaceae</taxon>
        <taxon>Dimargaris</taxon>
    </lineage>
</organism>
<reference evidence="16" key="1">
    <citation type="journal article" date="2018" name="Nat. Microbiol.">
        <title>Leveraging single-cell genomics to expand the fungal tree of life.</title>
        <authorList>
            <person name="Ahrendt S.R."/>
            <person name="Quandt C.A."/>
            <person name="Ciobanu D."/>
            <person name="Clum A."/>
            <person name="Salamov A."/>
            <person name="Andreopoulos B."/>
            <person name="Cheng J.F."/>
            <person name="Woyke T."/>
            <person name="Pelin A."/>
            <person name="Henrissat B."/>
            <person name="Reynolds N.K."/>
            <person name="Benny G.L."/>
            <person name="Smith M.E."/>
            <person name="James T.Y."/>
            <person name="Grigoriev I.V."/>
        </authorList>
    </citation>
    <scope>NUCLEOTIDE SEQUENCE [LARGE SCALE GENOMIC DNA]</scope>
    <source>
        <strain evidence="16">RSA 468</strain>
    </source>
</reference>
<dbReference type="GO" id="GO:0005739">
    <property type="term" value="C:mitochondrion"/>
    <property type="evidence" value="ECO:0007669"/>
    <property type="project" value="UniProtKB-SubCell"/>
</dbReference>
<accession>A0A4P9ZU33</accession>
<dbReference type="Proteomes" id="UP000268162">
    <property type="component" value="Unassembled WGS sequence"/>
</dbReference>
<dbReference type="InterPro" id="IPR013154">
    <property type="entry name" value="ADH-like_N"/>
</dbReference>